<feature type="transmembrane region" description="Helical" evidence="13">
    <location>
        <begin position="603"/>
        <end position="625"/>
    </location>
</feature>
<name>A0A8C8SP12_9SAUR</name>
<dbReference type="Gene3D" id="2.10.50.30">
    <property type="entry name" value="GPCR, family 3, nine cysteines domain"/>
    <property type="match status" value="1"/>
</dbReference>
<keyword evidence="9" id="KW-0325">Glycoprotein</keyword>
<keyword evidence="5 13" id="KW-1133">Transmembrane helix</keyword>
<dbReference type="GO" id="GO:0004930">
    <property type="term" value="F:G protein-coupled receptor activity"/>
    <property type="evidence" value="ECO:0007669"/>
    <property type="project" value="UniProtKB-KW"/>
</dbReference>
<feature type="transmembrane region" description="Helical" evidence="13">
    <location>
        <begin position="691"/>
        <end position="715"/>
    </location>
</feature>
<comment type="similarity">
    <text evidence="11">Belongs to the G-protein coupled receptor 3 family. TAS1R subfamily.</text>
</comment>
<feature type="transmembrane region" description="Helical" evidence="13">
    <location>
        <begin position="727"/>
        <end position="749"/>
    </location>
</feature>
<dbReference type="GO" id="GO:0050917">
    <property type="term" value="P:sensory perception of umami taste"/>
    <property type="evidence" value="ECO:0007669"/>
    <property type="project" value="TreeGrafter"/>
</dbReference>
<evidence type="ECO:0000256" key="6">
    <source>
        <dbReference type="ARBA" id="ARBA00023040"/>
    </source>
</evidence>
<protein>
    <recommendedName>
        <fullName evidence="12">Taste receptor type 1 member 3</fullName>
    </recommendedName>
</protein>
<feature type="transmembrane region" description="Helical" evidence="13">
    <location>
        <begin position="755"/>
        <end position="775"/>
    </location>
</feature>
<evidence type="ECO:0000256" key="7">
    <source>
        <dbReference type="ARBA" id="ARBA00023136"/>
    </source>
</evidence>
<keyword evidence="6" id="KW-0297">G-protein coupled receptor</keyword>
<reference evidence="15" key="1">
    <citation type="submission" date="2025-08" db="UniProtKB">
        <authorList>
            <consortium name="Ensembl"/>
        </authorList>
    </citation>
    <scope>IDENTIFICATION</scope>
</reference>
<feature type="transmembrane region" description="Helical" evidence="13">
    <location>
        <begin position="568"/>
        <end position="591"/>
    </location>
</feature>
<dbReference type="InterPro" id="IPR000068">
    <property type="entry name" value="GPCR_3_Ca_sens_rcpt-rel"/>
</dbReference>
<dbReference type="InterPro" id="IPR000337">
    <property type="entry name" value="GPCR_3"/>
</dbReference>
<keyword evidence="2" id="KW-1003">Cell membrane</keyword>
<evidence type="ECO:0000256" key="11">
    <source>
        <dbReference type="ARBA" id="ARBA00038492"/>
    </source>
</evidence>
<dbReference type="FunFam" id="2.10.50.30:FF:000004">
    <property type="entry name" value="Taste receptor type 1 member 3-like protein"/>
    <property type="match status" value="1"/>
</dbReference>
<dbReference type="PROSITE" id="PS50259">
    <property type="entry name" value="G_PROTEIN_RECEP_F3_4"/>
    <property type="match status" value="1"/>
</dbReference>
<dbReference type="Pfam" id="PF00003">
    <property type="entry name" value="7tm_3"/>
    <property type="match status" value="1"/>
</dbReference>
<dbReference type="AlphaFoldDB" id="A0A8C8SP12"/>
<evidence type="ECO:0000256" key="9">
    <source>
        <dbReference type="ARBA" id="ARBA00023180"/>
    </source>
</evidence>
<keyword evidence="8" id="KW-0675">Receptor</keyword>
<dbReference type="Proteomes" id="UP000694393">
    <property type="component" value="Unplaced"/>
</dbReference>
<sequence length="807" mass="90117">GAPLAWAPGYNGAKGDRDPILGHCFAVSSACRLYATGLIWALAMKFAIDKINNSTSLLPGIQLGYEIYDSCLEQVVVLQPSLLFLAKAGSSRVGVMCNYTDYQTRVTAVIGPYVSDLALITAKLFGFFLMPQVSYGASSEKLSNAEYYPSFFRTVPSDKSQSEALVKLLDNFDWNWIAAIGSDNEYGREGLGTFSSLASAKSICVAYEALLPVDPSQDHKTLETIVRHINETQVNVIVLFSVDRPVQALLKMWVSYGLSQRVWIATEAWVMSDIVTSIRNIQTIGTVIGFAIKGGMVPGFQHYVADLFTSIQQESFCQASWEHNRNADLSVLGPQCQQCDSVSLHNVSHLLKHQQIYSVYIAVYSVAHALHQALGCTETGCSKVMVKSWELLNIMERLQFTVEEQFFQVDPFHSMNQGYEIIFWSWQNDSLHYTPVGDFQTSLNISVDLIRFHTTDNKKPVSMCFQRCEPGQIKRVKGFHLCCYDCIDCEANTYRRSADDMFCTACPEHQWSPIRSTKCSDRGERYLFWDEPLVIGLLAMILFAVVLICLSAVLFLKYLDTPLVQESGGARSIFALLCLLLLCLSLCLHIGKPSASTCLAQLPLSALSLCACLATFFVKSLEIVLLTEFTSCPKSALLWLTQKRAWFIIALVFLVESLLCLWYSYGTPEILVSNYKVLASEVLIQCSVQSWLTFIIIHGYNGSLAFICFLCTFMVQTPAKKYNVARGITFGMLTYFIAWIALVITYTMAKPAQKPASQIIGMLLSALGLLTSYYIPKCYILLFKPEWNTGAYFQSSTKEGPPEKDSH</sequence>
<dbReference type="PANTHER" id="PTHR24061">
    <property type="entry name" value="CALCIUM-SENSING RECEPTOR-RELATED"/>
    <property type="match status" value="1"/>
</dbReference>
<organism evidence="15 16">
    <name type="scientific">Pelusios castaneus</name>
    <name type="common">West African mud turtle</name>
    <dbReference type="NCBI Taxonomy" id="367368"/>
    <lineage>
        <taxon>Eukaryota</taxon>
        <taxon>Metazoa</taxon>
        <taxon>Chordata</taxon>
        <taxon>Craniata</taxon>
        <taxon>Vertebrata</taxon>
        <taxon>Euteleostomi</taxon>
        <taxon>Archelosauria</taxon>
        <taxon>Testudinata</taxon>
        <taxon>Testudines</taxon>
        <taxon>Pleurodira</taxon>
        <taxon>Pelomedusidae</taxon>
        <taxon>Pelusios</taxon>
    </lineage>
</organism>
<dbReference type="InterPro" id="IPR038550">
    <property type="entry name" value="GPCR_3_9-Cys_sf"/>
</dbReference>
<evidence type="ECO:0000313" key="16">
    <source>
        <dbReference type="Proteomes" id="UP000694393"/>
    </source>
</evidence>
<feature type="transmembrane region" description="Helical" evidence="13">
    <location>
        <begin position="533"/>
        <end position="556"/>
    </location>
</feature>
<dbReference type="SUPFAM" id="SSF53822">
    <property type="entry name" value="Periplasmic binding protein-like I"/>
    <property type="match status" value="1"/>
</dbReference>
<evidence type="ECO:0000256" key="4">
    <source>
        <dbReference type="ARBA" id="ARBA00022729"/>
    </source>
</evidence>
<dbReference type="InterPro" id="IPR001828">
    <property type="entry name" value="ANF_lig-bd_rcpt"/>
</dbReference>
<accession>A0A8C8SP12</accession>
<proteinExistence type="inferred from homology"/>
<dbReference type="Pfam" id="PF07562">
    <property type="entry name" value="NCD3G"/>
    <property type="match status" value="1"/>
</dbReference>
<dbReference type="Gene3D" id="3.40.50.2300">
    <property type="match status" value="2"/>
</dbReference>
<reference evidence="15" key="2">
    <citation type="submission" date="2025-09" db="UniProtKB">
        <authorList>
            <consortium name="Ensembl"/>
        </authorList>
    </citation>
    <scope>IDENTIFICATION</scope>
</reference>
<evidence type="ECO:0000256" key="5">
    <source>
        <dbReference type="ARBA" id="ARBA00022989"/>
    </source>
</evidence>
<dbReference type="PANTHER" id="PTHR24061:SF435">
    <property type="entry name" value="TASTE RECEPTOR TYPE 1 MEMBER 3"/>
    <property type="match status" value="1"/>
</dbReference>
<dbReference type="Pfam" id="PF01094">
    <property type="entry name" value="ANF_receptor"/>
    <property type="match status" value="1"/>
</dbReference>
<dbReference type="InterPro" id="IPR028082">
    <property type="entry name" value="Peripla_BP_I"/>
</dbReference>
<dbReference type="GO" id="GO:0033041">
    <property type="term" value="F:sweet taste receptor activity"/>
    <property type="evidence" value="ECO:0007669"/>
    <property type="project" value="TreeGrafter"/>
</dbReference>
<keyword evidence="4" id="KW-0732">Signal</keyword>
<keyword evidence="10" id="KW-0807">Transducer</keyword>
<keyword evidence="16" id="KW-1185">Reference proteome</keyword>
<feature type="transmembrane region" description="Helical" evidence="13">
    <location>
        <begin position="645"/>
        <end position="665"/>
    </location>
</feature>
<evidence type="ECO:0000256" key="3">
    <source>
        <dbReference type="ARBA" id="ARBA00022692"/>
    </source>
</evidence>
<evidence type="ECO:0000313" key="15">
    <source>
        <dbReference type="Ensembl" id="ENSPCEP00000021624.1"/>
    </source>
</evidence>
<feature type="domain" description="G-protein coupled receptors family 3 profile" evidence="14">
    <location>
        <begin position="533"/>
        <end position="797"/>
    </location>
</feature>
<evidence type="ECO:0000256" key="2">
    <source>
        <dbReference type="ARBA" id="ARBA00022475"/>
    </source>
</evidence>
<dbReference type="FunFam" id="3.40.50.2300:FF:000016">
    <property type="entry name" value="Taste 1 receptor member 2"/>
    <property type="match status" value="1"/>
</dbReference>
<evidence type="ECO:0000256" key="12">
    <source>
        <dbReference type="ARBA" id="ARBA00040705"/>
    </source>
</evidence>
<dbReference type="PRINTS" id="PR00592">
    <property type="entry name" value="CASENSINGR"/>
</dbReference>
<dbReference type="InterPro" id="IPR017978">
    <property type="entry name" value="GPCR_3_C"/>
</dbReference>
<keyword evidence="7 13" id="KW-0472">Membrane</keyword>
<evidence type="ECO:0000256" key="8">
    <source>
        <dbReference type="ARBA" id="ARBA00023170"/>
    </source>
</evidence>
<evidence type="ECO:0000256" key="1">
    <source>
        <dbReference type="ARBA" id="ARBA00004651"/>
    </source>
</evidence>
<evidence type="ECO:0000256" key="10">
    <source>
        <dbReference type="ARBA" id="ARBA00023224"/>
    </source>
</evidence>
<evidence type="ECO:0000259" key="14">
    <source>
        <dbReference type="PROSITE" id="PS50259"/>
    </source>
</evidence>
<comment type="subcellular location">
    <subcellularLocation>
        <location evidence="1">Cell membrane</location>
        <topology evidence="1">Multi-pass membrane protein</topology>
    </subcellularLocation>
</comment>
<dbReference type="InterPro" id="IPR011500">
    <property type="entry name" value="GPCR_3_9-Cys_dom"/>
</dbReference>
<dbReference type="PRINTS" id="PR00248">
    <property type="entry name" value="GPCRMGR"/>
</dbReference>
<dbReference type="Ensembl" id="ENSPCET00000022366.1">
    <property type="protein sequence ID" value="ENSPCEP00000021624.1"/>
    <property type="gene ID" value="ENSPCEG00000016611.1"/>
</dbReference>
<keyword evidence="3 13" id="KW-0812">Transmembrane</keyword>
<dbReference type="GO" id="GO:0005886">
    <property type="term" value="C:plasma membrane"/>
    <property type="evidence" value="ECO:0007669"/>
    <property type="project" value="UniProtKB-SubCell"/>
</dbReference>
<evidence type="ECO:0000256" key="13">
    <source>
        <dbReference type="SAM" id="Phobius"/>
    </source>
</evidence>